<name>G0NV60_CAEBE</name>
<gene>
    <name evidence="1" type="ORF">CAEBREN_10056</name>
</gene>
<proteinExistence type="predicted"/>
<dbReference type="Proteomes" id="UP000008068">
    <property type="component" value="Unassembled WGS sequence"/>
</dbReference>
<sequence length="9" mass="1027">MTVSKFVIC</sequence>
<evidence type="ECO:0000313" key="1">
    <source>
        <dbReference type="EMBL" id="EGT38085.1"/>
    </source>
</evidence>
<organism evidence="2">
    <name type="scientific">Caenorhabditis brenneri</name>
    <name type="common">Nematode worm</name>
    <dbReference type="NCBI Taxonomy" id="135651"/>
    <lineage>
        <taxon>Eukaryota</taxon>
        <taxon>Metazoa</taxon>
        <taxon>Ecdysozoa</taxon>
        <taxon>Nematoda</taxon>
        <taxon>Chromadorea</taxon>
        <taxon>Rhabditida</taxon>
        <taxon>Rhabditina</taxon>
        <taxon>Rhabditomorpha</taxon>
        <taxon>Rhabditoidea</taxon>
        <taxon>Rhabditidae</taxon>
        <taxon>Peloderinae</taxon>
        <taxon>Caenorhabditis</taxon>
    </lineage>
</organism>
<keyword evidence="2" id="KW-1185">Reference proteome</keyword>
<accession>G0NV60</accession>
<dbReference type="EMBL" id="GL379954">
    <property type="protein sequence ID" value="EGT38085.1"/>
    <property type="molecule type" value="Genomic_DNA"/>
</dbReference>
<dbReference type="InParanoid" id="G0NV60"/>
<reference evidence="2" key="1">
    <citation type="submission" date="2011-07" db="EMBL/GenBank/DDBJ databases">
        <authorList>
            <consortium name="Caenorhabditis brenneri Sequencing and Analysis Consortium"/>
            <person name="Wilson R.K."/>
        </authorList>
    </citation>
    <scope>NUCLEOTIDE SEQUENCE [LARGE SCALE GENOMIC DNA]</scope>
    <source>
        <strain evidence="2">PB2801</strain>
    </source>
</reference>
<evidence type="ECO:0000313" key="2">
    <source>
        <dbReference type="Proteomes" id="UP000008068"/>
    </source>
</evidence>
<protein>
    <submittedName>
        <fullName evidence="1">Uncharacterized protein</fullName>
    </submittedName>
</protein>